<dbReference type="CDD" id="cd00067">
    <property type="entry name" value="GAL4"/>
    <property type="match status" value="1"/>
</dbReference>
<dbReference type="SUPFAM" id="SSF57701">
    <property type="entry name" value="Zn2/Cys6 DNA-binding domain"/>
    <property type="match status" value="1"/>
</dbReference>
<evidence type="ECO:0000256" key="2">
    <source>
        <dbReference type="ARBA" id="ARBA00022723"/>
    </source>
</evidence>
<dbReference type="SMART" id="SM00066">
    <property type="entry name" value="GAL4"/>
    <property type="match status" value="1"/>
</dbReference>
<dbReference type="InterPro" id="IPR007219">
    <property type="entry name" value="XnlR_reg_dom"/>
</dbReference>
<dbReference type="OrthoDB" id="6612291at2759"/>
<protein>
    <recommendedName>
        <fullName evidence="8">Zn(2)-C6 fungal-type domain-containing protein</fullName>
    </recommendedName>
</protein>
<dbReference type="EMBL" id="KZ825917">
    <property type="protein sequence ID" value="PYH92418.1"/>
    <property type="molecule type" value="Genomic_DNA"/>
</dbReference>
<evidence type="ECO:0000259" key="8">
    <source>
        <dbReference type="PROSITE" id="PS50048"/>
    </source>
</evidence>
<proteinExistence type="predicted"/>
<feature type="region of interest" description="Disordered" evidence="7">
    <location>
        <begin position="46"/>
        <end position="99"/>
    </location>
</feature>
<dbReference type="GO" id="GO:0005634">
    <property type="term" value="C:nucleus"/>
    <property type="evidence" value="ECO:0007669"/>
    <property type="project" value="UniProtKB-SubCell"/>
</dbReference>
<dbReference type="Proteomes" id="UP000247810">
    <property type="component" value="Unassembled WGS sequence"/>
</dbReference>
<gene>
    <name evidence="9" type="ORF">BO71DRAFT_457457</name>
</gene>
<keyword evidence="2" id="KW-0479">Metal-binding</keyword>
<dbReference type="Pfam" id="PF04082">
    <property type="entry name" value="Fungal_trans"/>
    <property type="match status" value="1"/>
</dbReference>
<dbReference type="PROSITE" id="PS00463">
    <property type="entry name" value="ZN2_CY6_FUNGAL_1"/>
    <property type="match status" value="1"/>
</dbReference>
<accession>A0A319DW70</accession>
<comment type="subcellular location">
    <subcellularLocation>
        <location evidence="1">Nucleus</location>
    </subcellularLocation>
</comment>
<feature type="domain" description="Zn(2)-C6 fungal-type" evidence="8">
    <location>
        <begin position="12"/>
        <end position="44"/>
    </location>
</feature>
<dbReference type="InterPro" id="IPR050613">
    <property type="entry name" value="Sec_Metabolite_Reg"/>
</dbReference>
<keyword evidence="4" id="KW-0238">DNA-binding</keyword>
<evidence type="ECO:0000256" key="4">
    <source>
        <dbReference type="ARBA" id="ARBA00023125"/>
    </source>
</evidence>
<dbReference type="InterPro" id="IPR001138">
    <property type="entry name" value="Zn2Cys6_DnaBD"/>
</dbReference>
<dbReference type="GO" id="GO:0003677">
    <property type="term" value="F:DNA binding"/>
    <property type="evidence" value="ECO:0007669"/>
    <property type="project" value="UniProtKB-KW"/>
</dbReference>
<dbReference type="PROSITE" id="PS50048">
    <property type="entry name" value="ZN2_CY6_FUNGAL_2"/>
    <property type="match status" value="1"/>
</dbReference>
<keyword evidence="6" id="KW-0539">Nucleus</keyword>
<dbReference type="Gene3D" id="4.10.240.10">
    <property type="entry name" value="Zn(2)-C6 fungal-type DNA-binding domain"/>
    <property type="match status" value="1"/>
</dbReference>
<dbReference type="CDD" id="cd12148">
    <property type="entry name" value="fungal_TF_MHR"/>
    <property type="match status" value="1"/>
</dbReference>
<dbReference type="PANTHER" id="PTHR31001:SF82">
    <property type="entry name" value="ZN(II)2CYS6 TRANSCRIPTION FACTOR (EUROFUNG)"/>
    <property type="match status" value="1"/>
</dbReference>
<dbReference type="GO" id="GO:0008270">
    <property type="term" value="F:zinc ion binding"/>
    <property type="evidence" value="ECO:0007669"/>
    <property type="project" value="InterPro"/>
</dbReference>
<dbReference type="GO" id="GO:0000981">
    <property type="term" value="F:DNA-binding transcription factor activity, RNA polymerase II-specific"/>
    <property type="evidence" value="ECO:0007669"/>
    <property type="project" value="InterPro"/>
</dbReference>
<sequence length="632" mass="70421">MNTRRRNGKQASCEPCRKDKVRCDHRLPVCTRCQRRSIPGRCFYHPAPLTQRHGHTGRKASASSSSQPPSHIEPANSAAATTPQHATREPSPLQTSFCPPGIDESLPTGYLGPTSFVAALADDRGLVSDPKPESVTENRTLASLPSYWVRKATEVLSCLRDLPTIQKLVREHYILSQSTVTPAPFILSALDEMPTQLRQVSVMAVLQNTSHPLIISPDLEGKRFHGLYTGPRLRLEIIGVLCAIAGQASHFALAHDQFLGEGRAVRREQFQKRMMAASESVIQICRLLTPTNDLTVWVLHQNVLLSGLVHGDSSCGVWHRLGDLSTCIFELGIHRETGNIPIFLRETRRRAFAVAYQLDKSIATFLGRPPRISHRHSDCKLPLDIDEECLAADSAHIQLALRALDEDGWNSRLDGVYQRSSWIRVRFLISTFREEILELSLKDPSPETAHRLRDVSIRCGQVWQSIPAHLHFTPSCWKTQPGLLLRQDPDAEGPLLDVSSTILLTVLTMGRHRELTVDIRRDFLWSKYTRSGQSIPYTGSRAALIRDLSVFTAHLETIAEFDYVHGELLTRASKVFLKIIDEVLDPQVAIAPLPSGIDDLPDISVDGFGISDDTGLLGSTDLGVVVFDQWLF</sequence>
<dbReference type="InterPro" id="IPR036864">
    <property type="entry name" value="Zn2-C6_fun-type_DNA-bd_sf"/>
</dbReference>
<dbReference type="PANTHER" id="PTHR31001">
    <property type="entry name" value="UNCHARACTERIZED TRANSCRIPTIONAL REGULATORY PROTEIN"/>
    <property type="match status" value="1"/>
</dbReference>
<dbReference type="VEuPathDB" id="FungiDB:BO71DRAFT_457457"/>
<organism evidence="9 10">
    <name type="scientific">Aspergillus ellipticus CBS 707.79</name>
    <dbReference type="NCBI Taxonomy" id="1448320"/>
    <lineage>
        <taxon>Eukaryota</taxon>
        <taxon>Fungi</taxon>
        <taxon>Dikarya</taxon>
        <taxon>Ascomycota</taxon>
        <taxon>Pezizomycotina</taxon>
        <taxon>Eurotiomycetes</taxon>
        <taxon>Eurotiomycetidae</taxon>
        <taxon>Eurotiales</taxon>
        <taxon>Aspergillaceae</taxon>
        <taxon>Aspergillus</taxon>
        <taxon>Aspergillus subgen. Circumdati</taxon>
    </lineage>
</organism>
<dbReference type="Pfam" id="PF00172">
    <property type="entry name" value="Zn_clus"/>
    <property type="match status" value="1"/>
</dbReference>
<dbReference type="STRING" id="1448320.A0A319DW70"/>
<evidence type="ECO:0000256" key="7">
    <source>
        <dbReference type="SAM" id="MobiDB-lite"/>
    </source>
</evidence>
<evidence type="ECO:0000313" key="9">
    <source>
        <dbReference type="EMBL" id="PYH92418.1"/>
    </source>
</evidence>
<evidence type="ECO:0000256" key="3">
    <source>
        <dbReference type="ARBA" id="ARBA00023015"/>
    </source>
</evidence>
<dbReference type="GO" id="GO:0006351">
    <property type="term" value="P:DNA-templated transcription"/>
    <property type="evidence" value="ECO:0007669"/>
    <property type="project" value="InterPro"/>
</dbReference>
<keyword evidence="3" id="KW-0805">Transcription regulation</keyword>
<keyword evidence="5" id="KW-0804">Transcription</keyword>
<dbReference type="AlphaFoldDB" id="A0A319DW70"/>
<name>A0A319DW70_9EURO</name>
<feature type="compositionally biased region" description="Low complexity" evidence="7">
    <location>
        <begin position="60"/>
        <end position="70"/>
    </location>
</feature>
<evidence type="ECO:0000256" key="5">
    <source>
        <dbReference type="ARBA" id="ARBA00023163"/>
    </source>
</evidence>
<evidence type="ECO:0000256" key="6">
    <source>
        <dbReference type="ARBA" id="ARBA00023242"/>
    </source>
</evidence>
<dbReference type="SMART" id="SM00906">
    <property type="entry name" value="Fungal_trans"/>
    <property type="match status" value="1"/>
</dbReference>
<evidence type="ECO:0000313" key="10">
    <source>
        <dbReference type="Proteomes" id="UP000247810"/>
    </source>
</evidence>
<reference evidence="9 10" key="1">
    <citation type="submission" date="2018-02" db="EMBL/GenBank/DDBJ databases">
        <title>The genomes of Aspergillus section Nigri reveals drivers in fungal speciation.</title>
        <authorList>
            <consortium name="DOE Joint Genome Institute"/>
            <person name="Vesth T.C."/>
            <person name="Nybo J."/>
            <person name="Theobald S."/>
            <person name="Brandl J."/>
            <person name="Frisvad J.C."/>
            <person name="Nielsen K.F."/>
            <person name="Lyhne E.K."/>
            <person name="Kogle M.E."/>
            <person name="Kuo A."/>
            <person name="Riley R."/>
            <person name="Clum A."/>
            <person name="Nolan M."/>
            <person name="Lipzen A."/>
            <person name="Salamov A."/>
            <person name="Henrissat B."/>
            <person name="Wiebenga A."/>
            <person name="De vries R.P."/>
            <person name="Grigoriev I.V."/>
            <person name="Mortensen U.H."/>
            <person name="Andersen M.R."/>
            <person name="Baker S.E."/>
        </authorList>
    </citation>
    <scope>NUCLEOTIDE SEQUENCE [LARGE SCALE GENOMIC DNA]</scope>
    <source>
        <strain evidence="9 10">CBS 707.79</strain>
    </source>
</reference>
<dbReference type="GO" id="GO:0009893">
    <property type="term" value="P:positive regulation of metabolic process"/>
    <property type="evidence" value="ECO:0007669"/>
    <property type="project" value="UniProtKB-ARBA"/>
</dbReference>
<evidence type="ECO:0000256" key="1">
    <source>
        <dbReference type="ARBA" id="ARBA00004123"/>
    </source>
</evidence>
<keyword evidence="10" id="KW-1185">Reference proteome</keyword>